<dbReference type="AlphaFoldDB" id="A0A1S0TL16"/>
<evidence type="ECO:0000313" key="1">
    <source>
        <dbReference type="EMBL" id="EFO15918.2"/>
    </source>
</evidence>
<accession>A0A1S0TL16</accession>
<reference evidence="1" key="1">
    <citation type="submission" date="2012-04" db="EMBL/GenBank/DDBJ databases">
        <title>The Genome Sequence of Loa loa.</title>
        <authorList>
            <consortium name="The Broad Institute Genome Sequencing Platform"/>
            <consortium name="Broad Institute Genome Sequencing Center for Infectious Disease"/>
            <person name="Nutman T.B."/>
            <person name="Fink D.L."/>
            <person name="Russ C."/>
            <person name="Young S."/>
            <person name="Zeng Q."/>
            <person name="Gargeya S."/>
            <person name="Alvarado L."/>
            <person name="Berlin A."/>
            <person name="Chapman S.B."/>
            <person name="Chen Z."/>
            <person name="Freedman E."/>
            <person name="Gellesch M."/>
            <person name="Goldberg J."/>
            <person name="Griggs A."/>
            <person name="Gujja S."/>
            <person name="Heilman E.R."/>
            <person name="Heiman D."/>
            <person name="Howarth C."/>
            <person name="Mehta T."/>
            <person name="Neiman D."/>
            <person name="Pearson M."/>
            <person name="Roberts A."/>
            <person name="Saif S."/>
            <person name="Shea T."/>
            <person name="Shenoy N."/>
            <person name="Sisk P."/>
            <person name="Stolte C."/>
            <person name="Sykes S."/>
            <person name="White J."/>
            <person name="Yandava C."/>
            <person name="Haas B."/>
            <person name="Henn M.R."/>
            <person name="Nusbaum C."/>
            <person name="Birren B."/>
        </authorList>
    </citation>
    <scope>NUCLEOTIDE SEQUENCE [LARGE SCALE GENOMIC DNA]</scope>
</reference>
<name>A0A1S0TL16_LOALO</name>
<dbReference type="GeneID" id="9950055"/>
<dbReference type="KEGG" id="loa:LOAG_12587"/>
<dbReference type="RefSeq" id="XP_003148150.2">
    <property type="nucleotide sequence ID" value="XM_003148102.2"/>
</dbReference>
<dbReference type="CTD" id="9950055"/>
<organism evidence="1">
    <name type="scientific">Loa loa</name>
    <name type="common">Eye worm</name>
    <name type="synonym">Filaria loa</name>
    <dbReference type="NCBI Taxonomy" id="7209"/>
    <lineage>
        <taxon>Eukaryota</taxon>
        <taxon>Metazoa</taxon>
        <taxon>Ecdysozoa</taxon>
        <taxon>Nematoda</taxon>
        <taxon>Chromadorea</taxon>
        <taxon>Rhabditida</taxon>
        <taxon>Spirurina</taxon>
        <taxon>Spiruromorpha</taxon>
        <taxon>Filarioidea</taxon>
        <taxon>Onchocercidae</taxon>
        <taxon>Loa</taxon>
    </lineage>
</organism>
<protein>
    <submittedName>
        <fullName evidence="1">Uncharacterized protein</fullName>
    </submittedName>
</protein>
<dbReference type="EMBL" id="JH712119">
    <property type="protein sequence ID" value="EFO15918.2"/>
    <property type="molecule type" value="Genomic_DNA"/>
</dbReference>
<dbReference type="InParanoid" id="A0A1S0TL16"/>
<sequence>MSQHINYPYAKASRVEKLEGLVSVTKTANIRFQTTSAHTHTHAHTYTHTHTHTHTHTYIHTHTHRYTQHADIHIHTYTYTHTIHTYIHTYMHQVVLNGWKRAGTSNGPKAPRFSKLTWMVCHFMPI</sequence>
<gene>
    <name evidence="1" type="ORF">LOAG_12587</name>
</gene>
<proteinExistence type="predicted"/>